<name>A0ABU2JDW9_9ACTN</name>
<keyword evidence="3" id="KW-1185">Reference proteome</keyword>
<reference evidence="3" key="1">
    <citation type="submission" date="2023-07" db="EMBL/GenBank/DDBJ databases">
        <title>30 novel species of actinomycetes from the DSMZ collection.</title>
        <authorList>
            <person name="Nouioui I."/>
        </authorList>
    </citation>
    <scope>NUCLEOTIDE SEQUENCE [LARGE SCALE GENOMIC DNA]</scope>
    <source>
        <strain evidence="3">DSM 44399</strain>
    </source>
</reference>
<feature type="transmembrane region" description="Helical" evidence="1">
    <location>
        <begin position="69"/>
        <end position="89"/>
    </location>
</feature>
<keyword evidence="1" id="KW-0472">Membrane</keyword>
<organism evidence="2 3">
    <name type="scientific">Jatrophihabitans lederbergiae</name>
    <dbReference type="NCBI Taxonomy" id="3075547"/>
    <lineage>
        <taxon>Bacteria</taxon>
        <taxon>Bacillati</taxon>
        <taxon>Actinomycetota</taxon>
        <taxon>Actinomycetes</taxon>
        <taxon>Jatrophihabitantales</taxon>
        <taxon>Jatrophihabitantaceae</taxon>
        <taxon>Jatrophihabitans</taxon>
    </lineage>
</organism>
<feature type="transmembrane region" description="Helical" evidence="1">
    <location>
        <begin position="12"/>
        <end position="32"/>
    </location>
</feature>
<feature type="transmembrane region" description="Helical" evidence="1">
    <location>
        <begin position="44"/>
        <end position="63"/>
    </location>
</feature>
<dbReference type="Proteomes" id="UP001183176">
    <property type="component" value="Unassembled WGS sequence"/>
</dbReference>
<dbReference type="InterPro" id="IPR019662">
    <property type="entry name" value="DUF2516"/>
</dbReference>
<sequence>MQTIYHIQDWLMFVLLLGVLALQVWALVDCVSRKAAAFPAAGKLTKPTWVLMTVLALIVVLLLRDVTNLVSYIAIIISSVYLADVRPAVREISGPSRW</sequence>
<keyword evidence="1" id="KW-0812">Transmembrane</keyword>
<accession>A0ABU2JDW9</accession>
<evidence type="ECO:0000313" key="2">
    <source>
        <dbReference type="EMBL" id="MDT0263185.1"/>
    </source>
</evidence>
<proteinExistence type="predicted"/>
<dbReference type="RefSeq" id="WP_311424332.1">
    <property type="nucleotide sequence ID" value="NZ_JAVREH010000030.1"/>
</dbReference>
<dbReference type="Pfam" id="PF10724">
    <property type="entry name" value="DUF2516"/>
    <property type="match status" value="1"/>
</dbReference>
<keyword evidence="1" id="KW-1133">Transmembrane helix</keyword>
<dbReference type="EMBL" id="JAVREH010000030">
    <property type="protein sequence ID" value="MDT0263185.1"/>
    <property type="molecule type" value="Genomic_DNA"/>
</dbReference>
<gene>
    <name evidence="2" type="ORF">RM423_17500</name>
</gene>
<protein>
    <submittedName>
        <fullName evidence="2">DUF2516 family protein</fullName>
    </submittedName>
</protein>
<evidence type="ECO:0000256" key="1">
    <source>
        <dbReference type="SAM" id="Phobius"/>
    </source>
</evidence>
<comment type="caution">
    <text evidence="2">The sequence shown here is derived from an EMBL/GenBank/DDBJ whole genome shotgun (WGS) entry which is preliminary data.</text>
</comment>
<evidence type="ECO:0000313" key="3">
    <source>
        <dbReference type="Proteomes" id="UP001183176"/>
    </source>
</evidence>